<dbReference type="SUPFAM" id="SSF56784">
    <property type="entry name" value="HAD-like"/>
    <property type="match status" value="1"/>
</dbReference>
<dbReference type="NCBIfam" id="TIGR01484">
    <property type="entry name" value="HAD-SF-IIB"/>
    <property type="match status" value="1"/>
</dbReference>
<dbReference type="Gene3D" id="3.30.1240.10">
    <property type="match status" value="1"/>
</dbReference>
<dbReference type="GO" id="GO:0000287">
    <property type="term" value="F:magnesium ion binding"/>
    <property type="evidence" value="ECO:0007669"/>
    <property type="project" value="TreeGrafter"/>
</dbReference>
<dbReference type="CDD" id="cd07516">
    <property type="entry name" value="HAD_Pase"/>
    <property type="match status" value="1"/>
</dbReference>
<gene>
    <name evidence="1" type="ORF">Cspa_c06680</name>
</gene>
<dbReference type="STRING" id="36745.CLSAP_07130"/>
<organism evidence="1 2">
    <name type="scientific">Clostridium saccharoperbutylacetonicum N1-4(HMT)</name>
    <dbReference type="NCBI Taxonomy" id="931276"/>
    <lineage>
        <taxon>Bacteria</taxon>
        <taxon>Bacillati</taxon>
        <taxon>Bacillota</taxon>
        <taxon>Clostridia</taxon>
        <taxon>Eubacteriales</taxon>
        <taxon>Clostridiaceae</taxon>
        <taxon>Clostridium</taxon>
    </lineage>
</organism>
<dbReference type="InterPro" id="IPR000150">
    <property type="entry name" value="Cof"/>
</dbReference>
<dbReference type="eggNOG" id="COG0561">
    <property type="taxonomic scope" value="Bacteria"/>
</dbReference>
<dbReference type="AlphaFoldDB" id="M1MDI1"/>
<dbReference type="KEGG" id="csr:Cspa_c06680"/>
<dbReference type="GO" id="GO:0005829">
    <property type="term" value="C:cytosol"/>
    <property type="evidence" value="ECO:0007669"/>
    <property type="project" value="TreeGrafter"/>
</dbReference>
<keyword evidence="2" id="KW-1185">Reference proteome</keyword>
<sequence length="272" mass="30728">MKNFKMVCLDIDGTLLNSQHEITDKVKNTIKVIANEKKIPVILVSARMPKGITFLQKILEIQEPIICYSGALILDKDNNVLANEFIDASKLEEVYKLVDEYNIHMSVYKDDEWYIKEMDYWAKQETEITNITPNIVDFEDLIQLWKADGTGPNKILCMANPNEISLLKESINSDGLNIYPSKPTYLEIMPNRTSKTSAINCLQKKLIVQQEEIIAIGDNYNDIDMLKYAGLGIAMGNAPDEVKKCANCVTLTNDEDGVAEALKKVFTQINLV</sequence>
<dbReference type="InterPro" id="IPR023214">
    <property type="entry name" value="HAD_sf"/>
</dbReference>
<evidence type="ECO:0000313" key="2">
    <source>
        <dbReference type="Proteomes" id="UP000011728"/>
    </source>
</evidence>
<protein>
    <submittedName>
        <fullName evidence="1">HAD-superfamily hydrolase, subfamily IIB</fullName>
    </submittedName>
</protein>
<evidence type="ECO:0000313" key="1">
    <source>
        <dbReference type="EMBL" id="AGF54453.1"/>
    </source>
</evidence>
<reference evidence="1 2" key="1">
    <citation type="submission" date="2013-02" db="EMBL/GenBank/DDBJ databases">
        <title>Genome sequence of Clostridium saccharoperbutylacetonicum N1-4(HMT).</title>
        <authorList>
            <person name="Poehlein A."/>
            <person name="Daniel R."/>
        </authorList>
    </citation>
    <scope>NUCLEOTIDE SEQUENCE [LARGE SCALE GENOMIC DNA]</scope>
    <source>
        <strain evidence="2">N1-4(HMT)</strain>
    </source>
</reference>
<dbReference type="GO" id="GO:0016791">
    <property type="term" value="F:phosphatase activity"/>
    <property type="evidence" value="ECO:0007669"/>
    <property type="project" value="TreeGrafter"/>
</dbReference>
<dbReference type="PANTHER" id="PTHR10000">
    <property type="entry name" value="PHOSPHOSERINE PHOSPHATASE"/>
    <property type="match status" value="1"/>
</dbReference>
<dbReference type="InterPro" id="IPR036412">
    <property type="entry name" value="HAD-like_sf"/>
</dbReference>
<dbReference type="PANTHER" id="PTHR10000:SF8">
    <property type="entry name" value="HAD SUPERFAMILY HYDROLASE-LIKE, TYPE 3"/>
    <property type="match status" value="1"/>
</dbReference>
<dbReference type="OrthoDB" id="9781413at2"/>
<dbReference type="PATRIC" id="fig|931276.5.peg.625"/>
<dbReference type="SFLD" id="SFLDG01140">
    <property type="entry name" value="C2.B:_Phosphomannomutase_and_P"/>
    <property type="match status" value="1"/>
</dbReference>
<dbReference type="Gene3D" id="3.40.50.1000">
    <property type="entry name" value="HAD superfamily/HAD-like"/>
    <property type="match status" value="1"/>
</dbReference>
<dbReference type="SFLD" id="SFLDS00003">
    <property type="entry name" value="Haloacid_Dehalogenase"/>
    <property type="match status" value="1"/>
</dbReference>
<dbReference type="Pfam" id="PF08282">
    <property type="entry name" value="Hydrolase_3"/>
    <property type="match status" value="1"/>
</dbReference>
<dbReference type="RefSeq" id="WP_015390779.1">
    <property type="nucleotide sequence ID" value="NC_020291.1"/>
</dbReference>
<name>M1MDI1_9CLOT</name>
<dbReference type="InterPro" id="IPR006379">
    <property type="entry name" value="HAD-SF_hydro_IIB"/>
</dbReference>
<dbReference type="SFLD" id="SFLDG01144">
    <property type="entry name" value="C2.B.4:_PGP_Like"/>
    <property type="match status" value="1"/>
</dbReference>
<dbReference type="HOGENOM" id="CLU_044146_0_2_9"/>
<dbReference type="NCBIfam" id="TIGR00099">
    <property type="entry name" value="Cof-subfamily"/>
    <property type="match status" value="1"/>
</dbReference>
<proteinExistence type="predicted"/>
<dbReference type="Proteomes" id="UP000011728">
    <property type="component" value="Chromosome"/>
</dbReference>
<dbReference type="EMBL" id="CP004121">
    <property type="protein sequence ID" value="AGF54453.1"/>
    <property type="molecule type" value="Genomic_DNA"/>
</dbReference>
<accession>M1MDI1</accession>
<dbReference type="PROSITE" id="PS01229">
    <property type="entry name" value="COF_2"/>
    <property type="match status" value="1"/>
</dbReference>
<keyword evidence="1" id="KW-0378">Hydrolase</keyword>